<dbReference type="SUPFAM" id="SSF56529">
    <property type="entry name" value="FAH"/>
    <property type="match status" value="1"/>
</dbReference>
<name>A0A7W9C5N5_9CAUL</name>
<evidence type="ECO:0000256" key="1">
    <source>
        <dbReference type="ARBA" id="ARBA00023239"/>
    </source>
</evidence>
<dbReference type="InterPro" id="IPR011234">
    <property type="entry name" value="Fumarylacetoacetase-like_C"/>
</dbReference>
<dbReference type="Pfam" id="PF01557">
    <property type="entry name" value="FAA_hydrolase"/>
    <property type="match status" value="1"/>
</dbReference>
<evidence type="ECO:0000259" key="2">
    <source>
        <dbReference type="Pfam" id="PF01557"/>
    </source>
</evidence>
<reference evidence="3 4" key="1">
    <citation type="submission" date="2020-08" db="EMBL/GenBank/DDBJ databases">
        <title>Genomic Encyclopedia of Type Strains, Phase IV (KMG-IV): sequencing the most valuable type-strain genomes for metagenomic binning, comparative biology and taxonomic classification.</title>
        <authorList>
            <person name="Goeker M."/>
        </authorList>
    </citation>
    <scope>NUCLEOTIDE SEQUENCE [LARGE SCALE GENOMIC DNA]</scope>
    <source>
        <strain evidence="3 4">DSM 4731</strain>
    </source>
</reference>
<dbReference type="Gene3D" id="3.90.850.10">
    <property type="entry name" value="Fumarylacetoacetase-like, C-terminal domain"/>
    <property type="match status" value="1"/>
</dbReference>
<dbReference type="PANTHER" id="PTHR30143">
    <property type="entry name" value="ACID HYDRATASE"/>
    <property type="match status" value="1"/>
</dbReference>
<keyword evidence="1 3" id="KW-0456">Lyase</keyword>
<dbReference type="InterPro" id="IPR050772">
    <property type="entry name" value="Hydratase-Decarb/MhpD_sf"/>
</dbReference>
<dbReference type="InterPro" id="IPR036663">
    <property type="entry name" value="Fumarylacetoacetase_C_sf"/>
</dbReference>
<dbReference type="AlphaFoldDB" id="A0A7W9C5N5"/>
<dbReference type="PANTHER" id="PTHR30143:SF0">
    <property type="entry name" value="2-KETO-4-PENTENOATE HYDRATASE"/>
    <property type="match status" value="1"/>
</dbReference>
<protein>
    <submittedName>
        <fullName evidence="3">2-keto-4-pentenoate hydratase</fullName>
        <ecNumber evidence="3">4.2.1.80</ecNumber>
    </submittedName>
</protein>
<dbReference type="EC" id="4.2.1.80" evidence="3"/>
<evidence type="ECO:0000313" key="4">
    <source>
        <dbReference type="Proteomes" id="UP000527324"/>
    </source>
</evidence>
<evidence type="ECO:0000313" key="3">
    <source>
        <dbReference type="EMBL" id="MBB5739233.1"/>
    </source>
</evidence>
<dbReference type="RefSeq" id="WP_183215427.1">
    <property type="nucleotide sequence ID" value="NZ_CAJFZW010000002.1"/>
</dbReference>
<proteinExistence type="predicted"/>
<dbReference type="GO" id="GO:0008684">
    <property type="term" value="F:2-oxopent-4-enoate hydratase activity"/>
    <property type="evidence" value="ECO:0007669"/>
    <property type="project" value="UniProtKB-EC"/>
</dbReference>
<feature type="domain" description="Fumarylacetoacetase-like C-terminal" evidence="2">
    <location>
        <begin position="151"/>
        <end position="323"/>
    </location>
</feature>
<gene>
    <name evidence="3" type="ORF">GGQ93_000935</name>
</gene>
<keyword evidence="4" id="KW-1185">Reference proteome</keyword>
<accession>A0A7W9C5N5</accession>
<dbReference type="Proteomes" id="UP000527324">
    <property type="component" value="Unassembled WGS sequence"/>
</dbReference>
<sequence>MSSFSHNADSRRTLQTSSKRIDTGFLPRSYRGLFARPYLDPHLFIRERRVMSATPIAEIGTASVAVEPDKIAARFVAARLACRATPDYPGRIPENMAQAYAIQSAAIERFPDKVVGWKVGGVPPSQQPELGVHRLAGAIFARNVWASAEGAATALPEIEGGFAAVESEFIARIGHDLDPDKTDWSLADAVAAIDKIFVGVELAGSPLSAINDLGSAVVASDFGNNGGLIIGPELADWRERLEAIEVETFVNGESVGVGGSASLQGGAMESVRFLAEHCARWGRPLKAGMLISTGAVTGVHRVHAGDQAVCVFRGVAELHCSVVRAEAQ</sequence>
<dbReference type="GO" id="GO:0005737">
    <property type="term" value="C:cytoplasm"/>
    <property type="evidence" value="ECO:0007669"/>
    <property type="project" value="TreeGrafter"/>
</dbReference>
<dbReference type="EMBL" id="JACHOQ010000002">
    <property type="protein sequence ID" value="MBB5739233.1"/>
    <property type="molecule type" value="Genomic_DNA"/>
</dbReference>
<organism evidence="3 4">
    <name type="scientific">Brevundimonas aurantiaca</name>
    <dbReference type="NCBI Taxonomy" id="74316"/>
    <lineage>
        <taxon>Bacteria</taxon>
        <taxon>Pseudomonadati</taxon>
        <taxon>Pseudomonadota</taxon>
        <taxon>Alphaproteobacteria</taxon>
        <taxon>Caulobacterales</taxon>
        <taxon>Caulobacteraceae</taxon>
        <taxon>Brevundimonas</taxon>
    </lineage>
</organism>
<comment type="caution">
    <text evidence="3">The sequence shown here is derived from an EMBL/GenBank/DDBJ whole genome shotgun (WGS) entry which is preliminary data.</text>
</comment>